<dbReference type="EMBL" id="JAELYA010000004">
    <property type="protein sequence ID" value="MBO3275841.1"/>
    <property type="molecule type" value="Genomic_DNA"/>
</dbReference>
<keyword evidence="5" id="KW-1185">Reference proteome</keyword>
<dbReference type="CDD" id="cd01949">
    <property type="entry name" value="GGDEF"/>
    <property type="match status" value="1"/>
</dbReference>
<reference evidence="4 5" key="1">
    <citation type="submission" date="2020-12" db="EMBL/GenBank/DDBJ databases">
        <title>Pseudomonas schmalbachii sp. nov. isolated from millipede gut.</title>
        <authorList>
            <person name="Shelomi M."/>
        </authorList>
    </citation>
    <scope>NUCLEOTIDE SEQUENCE [LARGE SCALE GENOMIC DNA]</scope>
    <source>
        <strain evidence="4 5">Milli4</strain>
    </source>
</reference>
<sequence>MTNDRELDLLIEELLADPQYEGHPLREALYLKHQQSMDQLARLERIARISDGYQSMAREQTYTLSERYHKQLRQLEKVARISDRYQVMLRDLNVALKDASTRDPLTGIANRRLLMERLREESGRSQRSGEGYVLVMLDIDYFKQVNDTWGHEVGDRLLVEIACAMQAALRPYDLCGRWGGEEFLLLLPGTAMNDSRQVIDRVRADIRGLSVRVGTEILSVTASFGVAEHQPGDNYSQTLNRADTALLEAKRSGRDKCVYSEQSTATK</sequence>
<organism evidence="4 5">
    <name type="scientific">Pseudomonas schmalbachii</name>
    <dbReference type="NCBI Taxonomy" id="2816993"/>
    <lineage>
        <taxon>Bacteria</taxon>
        <taxon>Pseudomonadati</taxon>
        <taxon>Pseudomonadota</taxon>
        <taxon>Gammaproteobacteria</taxon>
        <taxon>Pseudomonadales</taxon>
        <taxon>Pseudomonadaceae</taxon>
        <taxon>Pseudomonas</taxon>
    </lineage>
</organism>
<dbReference type="Pfam" id="PF00990">
    <property type="entry name" value="GGDEF"/>
    <property type="match status" value="1"/>
</dbReference>
<evidence type="ECO:0000256" key="1">
    <source>
        <dbReference type="ARBA" id="ARBA00012528"/>
    </source>
</evidence>
<dbReference type="SMART" id="SM00267">
    <property type="entry name" value="GGDEF"/>
    <property type="match status" value="1"/>
</dbReference>
<dbReference type="PANTHER" id="PTHR45138">
    <property type="entry name" value="REGULATORY COMPONENTS OF SENSORY TRANSDUCTION SYSTEM"/>
    <property type="match status" value="1"/>
</dbReference>
<comment type="caution">
    <text evidence="4">The sequence shown here is derived from an EMBL/GenBank/DDBJ whole genome shotgun (WGS) entry which is preliminary data.</text>
</comment>
<gene>
    <name evidence="4" type="ORF">JFY56_11460</name>
</gene>
<feature type="domain" description="GGDEF" evidence="3">
    <location>
        <begin position="130"/>
        <end position="262"/>
    </location>
</feature>
<dbReference type="InterPro" id="IPR050469">
    <property type="entry name" value="Diguanylate_Cyclase"/>
</dbReference>
<accession>A0ABS3TQA0</accession>
<dbReference type="SUPFAM" id="SSF55073">
    <property type="entry name" value="Nucleotide cyclase"/>
    <property type="match status" value="1"/>
</dbReference>
<evidence type="ECO:0000259" key="3">
    <source>
        <dbReference type="PROSITE" id="PS50887"/>
    </source>
</evidence>
<dbReference type="PROSITE" id="PS50887">
    <property type="entry name" value="GGDEF"/>
    <property type="match status" value="1"/>
</dbReference>
<dbReference type="InterPro" id="IPR029787">
    <property type="entry name" value="Nucleotide_cyclase"/>
</dbReference>
<comment type="catalytic activity">
    <reaction evidence="2">
        <text>2 GTP = 3',3'-c-di-GMP + 2 diphosphate</text>
        <dbReference type="Rhea" id="RHEA:24898"/>
        <dbReference type="ChEBI" id="CHEBI:33019"/>
        <dbReference type="ChEBI" id="CHEBI:37565"/>
        <dbReference type="ChEBI" id="CHEBI:58805"/>
        <dbReference type="EC" id="2.7.7.65"/>
    </reaction>
</comment>
<dbReference type="NCBIfam" id="TIGR00254">
    <property type="entry name" value="GGDEF"/>
    <property type="match status" value="1"/>
</dbReference>
<dbReference type="EC" id="2.7.7.65" evidence="1"/>
<dbReference type="Gene3D" id="3.30.70.270">
    <property type="match status" value="1"/>
</dbReference>
<evidence type="ECO:0000313" key="5">
    <source>
        <dbReference type="Proteomes" id="UP000669060"/>
    </source>
</evidence>
<name>A0ABS3TQA0_9PSED</name>
<protein>
    <recommendedName>
        <fullName evidence="1">diguanylate cyclase</fullName>
        <ecNumber evidence="1">2.7.7.65</ecNumber>
    </recommendedName>
</protein>
<dbReference type="InterPro" id="IPR043128">
    <property type="entry name" value="Rev_trsase/Diguanyl_cyclase"/>
</dbReference>
<dbReference type="NCBIfam" id="NF038266">
    <property type="entry name" value="diguan_SiaD"/>
    <property type="match status" value="1"/>
</dbReference>
<dbReference type="PANTHER" id="PTHR45138:SF9">
    <property type="entry name" value="DIGUANYLATE CYCLASE DGCM-RELATED"/>
    <property type="match status" value="1"/>
</dbReference>
<dbReference type="RefSeq" id="WP_208313811.1">
    <property type="nucleotide sequence ID" value="NZ_JAELYA010000004.1"/>
</dbReference>
<evidence type="ECO:0000313" key="4">
    <source>
        <dbReference type="EMBL" id="MBO3275841.1"/>
    </source>
</evidence>
<dbReference type="InterPro" id="IPR000160">
    <property type="entry name" value="GGDEF_dom"/>
</dbReference>
<proteinExistence type="predicted"/>
<evidence type="ECO:0000256" key="2">
    <source>
        <dbReference type="ARBA" id="ARBA00034247"/>
    </source>
</evidence>
<dbReference type="Proteomes" id="UP000669060">
    <property type="component" value="Unassembled WGS sequence"/>
</dbReference>